<evidence type="ECO:0000256" key="1">
    <source>
        <dbReference type="SAM" id="Phobius"/>
    </source>
</evidence>
<gene>
    <name evidence="2" type="ORF">ATO12_04435</name>
</gene>
<dbReference type="Pfam" id="PF10825">
    <property type="entry name" value="DUF2752"/>
    <property type="match status" value="1"/>
</dbReference>
<accession>A0A023C2A8</accession>
<sequence length="92" mass="10628">MNYIESNLLQCPTKKLMGINCLGCGFQRSFLLLIKGDLIESFIMYPALIPLLLMFGYLIAHLLLKFKKGAKTLQYFYILNSILIITNYIIKF</sequence>
<keyword evidence="1" id="KW-1133">Transmembrane helix</keyword>
<evidence type="ECO:0000313" key="2">
    <source>
        <dbReference type="EMBL" id="EZH76043.1"/>
    </source>
</evidence>
<feature type="transmembrane region" description="Helical" evidence="1">
    <location>
        <begin position="42"/>
        <end position="60"/>
    </location>
</feature>
<evidence type="ECO:0008006" key="4">
    <source>
        <dbReference type="Google" id="ProtNLM"/>
    </source>
</evidence>
<comment type="caution">
    <text evidence="2">The sequence shown here is derived from an EMBL/GenBank/DDBJ whole genome shotgun (WGS) entry which is preliminary data.</text>
</comment>
<protein>
    <recommendedName>
        <fullName evidence="4">DUF2752 domain-containing protein</fullName>
    </recommendedName>
</protein>
<keyword evidence="1" id="KW-0472">Membrane</keyword>
<evidence type="ECO:0000313" key="3">
    <source>
        <dbReference type="Proteomes" id="UP000023541"/>
    </source>
</evidence>
<dbReference type="Proteomes" id="UP000023541">
    <property type="component" value="Unassembled WGS sequence"/>
</dbReference>
<dbReference type="InterPro" id="IPR021215">
    <property type="entry name" value="DUF2752"/>
</dbReference>
<dbReference type="AlphaFoldDB" id="A0A023C2A8"/>
<proteinExistence type="predicted"/>
<dbReference type="EMBL" id="AQRA01000001">
    <property type="protein sequence ID" value="EZH76043.1"/>
    <property type="molecule type" value="Genomic_DNA"/>
</dbReference>
<name>A0A023C2A8_9FLAO</name>
<keyword evidence="3" id="KW-1185">Reference proteome</keyword>
<dbReference type="STRING" id="1317122.ATO12_04435"/>
<feature type="transmembrane region" description="Helical" evidence="1">
    <location>
        <begin position="72"/>
        <end position="90"/>
    </location>
</feature>
<dbReference type="eggNOG" id="ENOG5032Y6U">
    <property type="taxonomic scope" value="Bacteria"/>
</dbReference>
<reference evidence="2 3" key="1">
    <citation type="submission" date="2014-04" db="EMBL/GenBank/DDBJ databases">
        <title>Aquimarina sp. 22II-S11-z7 Genome Sequencing.</title>
        <authorList>
            <person name="Lai Q."/>
        </authorList>
    </citation>
    <scope>NUCLEOTIDE SEQUENCE [LARGE SCALE GENOMIC DNA]</scope>
    <source>
        <strain evidence="2 3">22II-S11-z7</strain>
    </source>
</reference>
<organism evidence="2 3">
    <name type="scientific">Aquimarina atlantica</name>
    <dbReference type="NCBI Taxonomy" id="1317122"/>
    <lineage>
        <taxon>Bacteria</taxon>
        <taxon>Pseudomonadati</taxon>
        <taxon>Bacteroidota</taxon>
        <taxon>Flavobacteriia</taxon>
        <taxon>Flavobacteriales</taxon>
        <taxon>Flavobacteriaceae</taxon>
        <taxon>Aquimarina</taxon>
    </lineage>
</organism>
<keyword evidence="1" id="KW-0812">Transmembrane</keyword>